<dbReference type="PANTHER" id="PTHR31595">
    <property type="entry name" value="LONG-CHAIN-ALCOHOL O-FATTY-ACYLTRANSFERASE 3-RELATED"/>
    <property type="match status" value="1"/>
</dbReference>
<comment type="caution">
    <text evidence="9">The sequence shown here is derived from an EMBL/GenBank/DDBJ whole genome shotgun (WGS) entry which is preliminary data.</text>
</comment>
<dbReference type="EMBL" id="JAGTJR010000024">
    <property type="protein sequence ID" value="KAH7042832.1"/>
    <property type="molecule type" value="Genomic_DNA"/>
</dbReference>
<dbReference type="GO" id="GO:0016740">
    <property type="term" value="F:transferase activity"/>
    <property type="evidence" value="ECO:0007669"/>
    <property type="project" value="UniProtKB-KW"/>
</dbReference>
<keyword evidence="5" id="KW-0812">Transmembrane</keyword>
<evidence type="ECO:0000256" key="4">
    <source>
        <dbReference type="ARBA" id="ARBA00022679"/>
    </source>
</evidence>
<reference evidence="9 10" key="1">
    <citation type="journal article" date="2021" name="Nat. Commun.">
        <title>Genetic determinants of endophytism in the Arabidopsis root mycobiome.</title>
        <authorList>
            <person name="Mesny F."/>
            <person name="Miyauchi S."/>
            <person name="Thiergart T."/>
            <person name="Pickel B."/>
            <person name="Atanasova L."/>
            <person name="Karlsson M."/>
            <person name="Huettel B."/>
            <person name="Barry K.W."/>
            <person name="Haridas S."/>
            <person name="Chen C."/>
            <person name="Bauer D."/>
            <person name="Andreopoulos W."/>
            <person name="Pangilinan J."/>
            <person name="LaButti K."/>
            <person name="Riley R."/>
            <person name="Lipzen A."/>
            <person name="Clum A."/>
            <person name="Drula E."/>
            <person name="Henrissat B."/>
            <person name="Kohler A."/>
            <person name="Grigoriev I.V."/>
            <person name="Martin F.M."/>
            <person name="Hacquard S."/>
        </authorList>
    </citation>
    <scope>NUCLEOTIDE SEQUENCE [LARGE SCALE GENOMIC DNA]</scope>
    <source>
        <strain evidence="9 10">MPI-SDFR-AT-0080</strain>
    </source>
</reference>
<proteinExistence type="inferred from homology"/>
<name>A0ABQ8G5G3_9PEZI</name>
<protein>
    <submittedName>
        <fullName evidence="9">Membrane bound O-acyl transferase family-domain-containing protein</fullName>
    </submittedName>
</protein>
<evidence type="ECO:0000259" key="8">
    <source>
        <dbReference type="Pfam" id="PF13813"/>
    </source>
</evidence>
<evidence type="ECO:0000313" key="10">
    <source>
        <dbReference type="Proteomes" id="UP000774617"/>
    </source>
</evidence>
<evidence type="ECO:0000256" key="1">
    <source>
        <dbReference type="ARBA" id="ARBA00004141"/>
    </source>
</evidence>
<dbReference type="Proteomes" id="UP000774617">
    <property type="component" value="Unassembled WGS sequence"/>
</dbReference>
<comment type="similarity">
    <text evidence="3">Belongs to the wax synthase family.</text>
</comment>
<keyword evidence="4 9" id="KW-0808">Transferase</keyword>
<sequence>MMASFVTPLDQREPTPPWFLPSFLLPGFCALLIPPKFYYARALLSGSALAYLLLQAPRYTASDAAVDFIGGVYMGAVALKWLDFVVLHRTESEYHRSNPSASNPDINTGQFDSWISRLSYSFSLWTTTRGVGWSWQVKNIPRGVLAGYPRLRFVRMCLHRALWCLLGADFLHSVMMRTPFNQSDPLPNLFLQPLPTRLLVAWTAGFEAYCHLQLPYYIFATLTVALGISHPEQWPPIMGAFSVDSWSVRNFWGKCWHQQIRRSISTLTEPAVRLLRLPEKGLIARYVKIYVAFLSTAACHHLGAYLISRTHGDMYWLWLSQATVIMLEDFVIWLGKKAGVRDSALIRSVGFVWTYTWLSGNLTLPIASGIALHAGAARDPCPVGLADRFPLPSVGDGGFPSLWVVVVDRGVAFYFVAQALTLLEAESWSDVRKALWGGGAAVALALRG</sequence>
<comment type="subcellular location">
    <subcellularLocation>
        <location evidence="1">Membrane</location>
        <topology evidence="1">Multi-pass membrane protein</topology>
    </subcellularLocation>
</comment>
<evidence type="ECO:0000256" key="2">
    <source>
        <dbReference type="ARBA" id="ARBA00005179"/>
    </source>
</evidence>
<evidence type="ECO:0000256" key="6">
    <source>
        <dbReference type="ARBA" id="ARBA00022989"/>
    </source>
</evidence>
<comment type="pathway">
    <text evidence="2">Secondary metabolite biosynthesis.</text>
</comment>
<evidence type="ECO:0000256" key="7">
    <source>
        <dbReference type="ARBA" id="ARBA00023136"/>
    </source>
</evidence>
<dbReference type="PANTHER" id="PTHR31595:SF57">
    <property type="entry name" value="OS04G0481900 PROTEIN"/>
    <property type="match status" value="1"/>
</dbReference>
<evidence type="ECO:0000256" key="5">
    <source>
        <dbReference type="ARBA" id="ARBA00022692"/>
    </source>
</evidence>
<dbReference type="InterPro" id="IPR032805">
    <property type="entry name" value="Wax_synthase_dom"/>
</dbReference>
<organism evidence="9 10">
    <name type="scientific">Macrophomina phaseolina</name>
    <dbReference type="NCBI Taxonomy" id="35725"/>
    <lineage>
        <taxon>Eukaryota</taxon>
        <taxon>Fungi</taxon>
        <taxon>Dikarya</taxon>
        <taxon>Ascomycota</taxon>
        <taxon>Pezizomycotina</taxon>
        <taxon>Dothideomycetes</taxon>
        <taxon>Dothideomycetes incertae sedis</taxon>
        <taxon>Botryosphaeriales</taxon>
        <taxon>Botryosphaeriaceae</taxon>
        <taxon>Macrophomina</taxon>
    </lineage>
</organism>
<dbReference type="InterPro" id="IPR044851">
    <property type="entry name" value="Wax_synthase"/>
</dbReference>
<keyword evidence="6" id="KW-1133">Transmembrane helix</keyword>
<gene>
    <name evidence="9" type="ORF">B0J12DRAFT_730686</name>
</gene>
<dbReference type="Pfam" id="PF13813">
    <property type="entry name" value="MBOAT_2"/>
    <property type="match status" value="1"/>
</dbReference>
<evidence type="ECO:0000313" key="9">
    <source>
        <dbReference type="EMBL" id="KAH7042832.1"/>
    </source>
</evidence>
<feature type="domain" description="Wax synthase" evidence="8">
    <location>
        <begin position="234"/>
        <end position="317"/>
    </location>
</feature>
<accession>A0ABQ8G5G3</accession>
<evidence type="ECO:0000256" key="3">
    <source>
        <dbReference type="ARBA" id="ARBA00007282"/>
    </source>
</evidence>
<keyword evidence="7" id="KW-0472">Membrane</keyword>
<keyword evidence="10" id="KW-1185">Reference proteome</keyword>